<evidence type="ECO:0000256" key="6">
    <source>
        <dbReference type="SAM" id="Phobius"/>
    </source>
</evidence>
<dbReference type="InterPro" id="IPR001750">
    <property type="entry name" value="ND/Mrp_TM"/>
</dbReference>
<dbReference type="RefSeq" id="WP_014737663.1">
    <property type="nucleotide sequence ID" value="NC_017954.1"/>
</dbReference>
<sequence length="523" mass="55168">MKSLVGLVPLTTVLGAFTTPVVYLVTKSRRATFAYVTLFSLSALVLSLAVAVEVYAGKEVVVYNAGGWPGPVGIVYVVDEVNALLALVTALVSFLVFVYSYEYIRDSGYPWYLVMLLGAETGLLGVIYTGDVFNLFVMIEVTAISSYGLVMYYRWRATSIVSGLKYAFIGALGTTGFLLALAIVYAVFGSLNLVDIGLKAMGYPGSSVTGGPLEDAALAVGLVLALSLWAFTIKSGVFPNHFWLPDAHPAAPTPVSALLSGLVVNAGAVSLYKVLYLGFSASQLPGVRVVVESVSLIALVTGLVSSFLGGLLMVVQADVKRLIAYSTVMNMGFVFMSIATLSPIGVLGFVYYTVVHSLAKATLFLSVGPVIRAAASRRLDSIAGLGRSILPSGVALAVSTLTLAGIPPLPGFLGKLLIYQALFQYNVAAAVLFVVSSAIGLVSYMRLFYVLLVSPPTQTPAPVHAPLMKSVLVVLSILLVAAGLVFTFNRAAFDYVFYEPVKVVGDVASYLKSLSTSLYGLPG</sequence>
<evidence type="ECO:0000259" key="7">
    <source>
        <dbReference type="Pfam" id="PF00361"/>
    </source>
</evidence>
<dbReference type="GeneID" id="13013309"/>
<reference evidence="8 9" key="1">
    <citation type="journal article" date="2012" name="J. Bacteriol.">
        <title>Complete genome sequence of the hyperthermophilic cellulolytic Crenarchaeon 'Thermogladius cellulolyticus' 1633.</title>
        <authorList>
            <person name="Mardanov A.V."/>
            <person name="Kochetkova T.V."/>
            <person name="Beletsky A.V."/>
            <person name="Bonch-Osmolovskaya E.A."/>
            <person name="Ravin N.V."/>
            <person name="Skryabin K.G."/>
        </authorList>
    </citation>
    <scope>NUCLEOTIDE SEQUENCE [LARGE SCALE GENOMIC DNA]</scope>
    <source>
        <strain evidence="9">DSM 22663 / VKM B-2946 / 1633</strain>
    </source>
</reference>
<feature type="transmembrane region" description="Helical" evidence="6">
    <location>
        <begin position="216"/>
        <end position="233"/>
    </location>
</feature>
<feature type="transmembrane region" description="Helical" evidence="6">
    <location>
        <begin position="76"/>
        <end position="99"/>
    </location>
</feature>
<keyword evidence="5 6" id="KW-0472">Membrane</keyword>
<feature type="domain" description="NADH:quinone oxidoreductase/Mrp antiporter transmembrane" evidence="7">
    <location>
        <begin position="130"/>
        <end position="439"/>
    </location>
</feature>
<keyword evidence="4 6" id="KW-1133">Transmembrane helix</keyword>
<keyword evidence="9" id="KW-1185">Reference proteome</keyword>
<evidence type="ECO:0000256" key="3">
    <source>
        <dbReference type="ARBA" id="ARBA00022692"/>
    </source>
</evidence>
<gene>
    <name evidence="8" type="ordered locus">TCELL_0990</name>
</gene>
<dbReference type="AlphaFoldDB" id="I3TF75"/>
<feature type="transmembrane region" description="Helical" evidence="6">
    <location>
        <begin position="358"/>
        <end position="375"/>
    </location>
</feature>
<proteinExistence type="predicted"/>
<dbReference type="Proteomes" id="UP000005270">
    <property type="component" value="Chromosome"/>
</dbReference>
<dbReference type="FunCoup" id="I3TF75">
    <property type="interactions" value="1"/>
</dbReference>
<evidence type="ECO:0000313" key="9">
    <source>
        <dbReference type="Proteomes" id="UP000005270"/>
    </source>
</evidence>
<evidence type="ECO:0000256" key="2">
    <source>
        <dbReference type="ARBA" id="ARBA00022475"/>
    </source>
</evidence>
<dbReference type="Pfam" id="PF00361">
    <property type="entry name" value="Proton_antipo_M"/>
    <property type="match status" value="1"/>
</dbReference>
<protein>
    <submittedName>
        <fullName evidence="8">Na+/H+ antiporter, subunit D</fullName>
    </submittedName>
</protein>
<dbReference type="GO" id="GO:0042773">
    <property type="term" value="P:ATP synthesis coupled electron transport"/>
    <property type="evidence" value="ECO:0007669"/>
    <property type="project" value="InterPro"/>
</dbReference>
<evidence type="ECO:0000256" key="5">
    <source>
        <dbReference type="ARBA" id="ARBA00023136"/>
    </source>
</evidence>
<feature type="transmembrane region" description="Helical" evidence="6">
    <location>
        <begin position="254"/>
        <end position="275"/>
    </location>
</feature>
<name>I3TF75_THEC1</name>
<dbReference type="PANTHER" id="PTHR42703">
    <property type="entry name" value="NADH DEHYDROGENASE"/>
    <property type="match status" value="1"/>
</dbReference>
<dbReference type="GO" id="GO:0008137">
    <property type="term" value="F:NADH dehydrogenase (ubiquinone) activity"/>
    <property type="evidence" value="ECO:0007669"/>
    <property type="project" value="InterPro"/>
</dbReference>
<feature type="transmembrane region" description="Helical" evidence="6">
    <location>
        <begin position="427"/>
        <end position="449"/>
    </location>
</feature>
<dbReference type="STRING" id="1184251.TCELL_0990"/>
<evidence type="ECO:0000256" key="4">
    <source>
        <dbReference type="ARBA" id="ARBA00022989"/>
    </source>
</evidence>
<feature type="transmembrane region" description="Helical" evidence="6">
    <location>
        <begin position="167"/>
        <end position="188"/>
    </location>
</feature>
<dbReference type="HOGENOM" id="CLU_007100_9_5_2"/>
<organism evidence="8 9">
    <name type="scientific">Thermogladius calderae (strain DSM 22663 / VKM B-2946 / 1633)</name>
    <dbReference type="NCBI Taxonomy" id="1184251"/>
    <lineage>
        <taxon>Archaea</taxon>
        <taxon>Thermoproteota</taxon>
        <taxon>Thermoprotei</taxon>
        <taxon>Desulfurococcales</taxon>
        <taxon>Desulfurococcaceae</taxon>
        <taxon>Thermogladius</taxon>
    </lineage>
</organism>
<dbReference type="eggNOG" id="arCOG01537">
    <property type="taxonomic scope" value="Archaea"/>
</dbReference>
<evidence type="ECO:0000256" key="1">
    <source>
        <dbReference type="ARBA" id="ARBA00004651"/>
    </source>
</evidence>
<dbReference type="GO" id="GO:0005886">
    <property type="term" value="C:plasma membrane"/>
    <property type="evidence" value="ECO:0007669"/>
    <property type="project" value="UniProtKB-SubCell"/>
</dbReference>
<comment type="subcellular location">
    <subcellularLocation>
        <location evidence="1">Cell membrane</location>
        <topology evidence="1">Multi-pass membrane protein</topology>
    </subcellularLocation>
</comment>
<accession>I3TF75</accession>
<feature type="transmembrane region" description="Helical" evidence="6">
    <location>
        <begin position="295"/>
        <end position="315"/>
    </location>
</feature>
<dbReference type="InterPro" id="IPR050586">
    <property type="entry name" value="CPA3_Na-H_Antiporter_D"/>
</dbReference>
<dbReference type="InterPro" id="IPR003918">
    <property type="entry name" value="NADH_UbQ_OxRdtase"/>
</dbReference>
<feature type="transmembrane region" description="Helical" evidence="6">
    <location>
        <begin position="111"/>
        <end position="129"/>
    </location>
</feature>
<feature type="transmembrane region" description="Helical" evidence="6">
    <location>
        <begin position="33"/>
        <end position="56"/>
    </location>
</feature>
<dbReference type="OrthoDB" id="19089at2157"/>
<feature type="transmembrane region" description="Helical" evidence="6">
    <location>
        <begin position="135"/>
        <end position="155"/>
    </location>
</feature>
<feature type="transmembrane region" description="Helical" evidence="6">
    <location>
        <begin position="327"/>
        <end position="352"/>
    </location>
</feature>
<feature type="transmembrane region" description="Helical" evidence="6">
    <location>
        <begin position="470"/>
        <end position="488"/>
    </location>
</feature>
<keyword evidence="3 6" id="KW-0812">Transmembrane</keyword>
<dbReference type="PANTHER" id="PTHR42703:SF1">
    <property type="entry name" value="NA(+)_H(+) ANTIPORTER SUBUNIT D1"/>
    <property type="match status" value="1"/>
</dbReference>
<dbReference type="KEGG" id="thg:TCELL_0990"/>
<feature type="transmembrane region" description="Helical" evidence="6">
    <location>
        <begin position="6"/>
        <end position="26"/>
    </location>
</feature>
<keyword evidence="2" id="KW-1003">Cell membrane</keyword>
<feature type="transmembrane region" description="Helical" evidence="6">
    <location>
        <begin position="387"/>
        <end position="407"/>
    </location>
</feature>
<dbReference type="EMBL" id="CP003531">
    <property type="protein sequence ID" value="AFK51413.1"/>
    <property type="molecule type" value="Genomic_DNA"/>
</dbReference>
<evidence type="ECO:0000313" key="8">
    <source>
        <dbReference type="EMBL" id="AFK51413.1"/>
    </source>
</evidence>
<dbReference type="InParanoid" id="I3TF75"/>
<dbReference type="PRINTS" id="PR01437">
    <property type="entry name" value="NUOXDRDTASE4"/>
</dbReference>